<evidence type="ECO:0008006" key="4">
    <source>
        <dbReference type="Google" id="ProtNLM"/>
    </source>
</evidence>
<keyword evidence="1" id="KW-0472">Membrane</keyword>
<feature type="transmembrane region" description="Helical" evidence="1">
    <location>
        <begin position="73"/>
        <end position="92"/>
    </location>
</feature>
<reference evidence="2" key="1">
    <citation type="submission" date="2022-04" db="EMBL/GenBank/DDBJ databases">
        <title>Carnegiea gigantea Genome sequencing and assembly v2.</title>
        <authorList>
            <person name="Copetti D."/>
            <person name="Sanderson M.J."/>
            <person name="Burquez A."/>
            <person name="Wojciechowski M.F."/>
        </authorList>
    </citation>
    <scope>NUCLEOTIDE SEQUENCE</scope>
    <source>
        <strain evidence="2">SGP5-SGP5p</strain>
        <tissue evidence="2">Aerial part</tissue>
    </source>
</reference>
<keyword evidence="3" id="KW-1185">Reference proteome</keyword>
<organism evidence="2 3">
    <name type="scientific">Carnegiea gigantea</name>
    <dbReference type="NCBI Taxonomy" id="171969"/>
    <lineage>
        <taxon>Eukaryota</taxon>
        <taxon>Viridiplantae</taxon>
        <taxon>Streptophyta</taxon>
        <taxon>Embryophyta</taxon>
        <taxon>Tracheophyta</taxon>
        <taxon>Spermatophyta</taxon>
        <taxon>Magnoliopsida</taxon>
        <taxon>eudicotyledons</taxon>
        <taxon>Gunneridae</taxon>
        <taxon>Pentapetalae</taxon>
        <taxon>Caryophyllales</taxon>
        <taxon>Cactineae</taxon>
        <taxon>Cactaceae</taxon>
        <taxon>Cactoideae</taxon>
        <taxon>Echinocereeae</taxon>
        <taxon>Carnegiea</taxon>
    </lineage>
</organism>
<keyword evidence="1" id="KW-1133">Transmembrane helix</keyword>
<protein>
    <recommendedName>
        <fullName evidence="4">Transmembrane protein</fullName>
    </recommendedName>
</protein>
<evidence type="ECO:0000313" key="2">
    <source>
        <dbReference type="EMBL" id="KAJ8432906.1"/>
    </source>
</evidence>
<dbReference type="AlphaFoldDB" id="A0A9Q1JXW0"/>
<dbReference type="Proteomes" id="UP001153076">
    <property type="component" value="Unassembled WGS sequence"/>
</dbReference>
<accession>A0A9Q1JXW0</accession>
<sequence length="188" mass="21352">MNLKKTPPQSCRSVDDESNRTIHAANAPLRRWRVGIHASVCGLGLDFSASIAQIAESTGTSYAANAPLRRRRVGVRAFVVMVLLYFSSWFRFGGLEGRRRKKAVSRRLHWRSSKSESIGPSHATNAPLRRKRVGVHAFVVMVLLYFSAWIGFGGLEGRRRKKAVSRRLRRRRVLHMRHPSVADLMFES</sequence>
<evidence type="ECO:0000256" key="1">
    <source>
        <dbReference type="SAM" id="Phobius"/>
    </source>
</evidence>
<comment type="caution">
    <text evidence="2">The sequence shown here is derived from an EMBL/GenBank/DDBJ whole genome shotgun (WGS) entry which is preliminary data.</text>
</comment>
<dbReference type="EMBL" id="JAKOGI010000574">
    <property type="protein sequence ID" value="KAJ8432906.1"/>
    <property type="molecule type" value="Genomic_DNA"/>
</dbReference>
<evidence type="ECO:0000313" key="3">
    <source>
        <dbReference type="Proteomes" id="UP001153076"/>
    </source>
</evidence>
<proteinExistence type="predicted"/>
<gene>
    <name evidence="2" type="ORF">Cgig2_004580</name>
</gene>
<name>A0A9Q1JXW0_9CARY</name>
<keyword evidence="1" id="KW-0812">Transmembrane</keyword>
<feature type="transmembrane region" description="Helical" evidence="1">
    <location>
        <begin position="133"/>
        <end position="152"/>
    </location>
</feature>